<organism evidence="7 8">
    <name type="scientific">Mizuhopecten yessoensis</name>
    <name type="common">Japanese scallop</name>
    <name type="synonym">Patinopecten yessoensis</name>
    <dbReference type="NCBI Taxonomy" id="6573"/>
    <lineage>
        <taxon>Eukaryota</taxon>
        <taxon>Metazoa</taxon>
        <taxon>Spiralia</taxon>
        <taxon>Lophotrochozoa</taxon>
        <taxon>Mollusca</taxon>
        <taxon>Bivalvia</taxon>
        <taxon>Autobranchia</taxon>
        <taxon>Pteriomorphia</taxon>
        <taxon>Pectinida</taxon>
        <taxon>Pectinoidea</taxon>
        <taxon>Pectinidae</taxon>
        <taxon>Mizuhopecten</taxon>
    </lineage>
</organism>
<evidence type="ECO:0000313" key="8">
    <source>
        <dbReference type="Proteomes" id="UP000242188"/>
    </source>
</evidence>
<feature type="transmembrane region" description="Helical" evidence="6">
    <location>
        <begin position="205"/>
        <end position="232"/>
    </location>
</feature>
<evidence type="ECO:0000256" key="6">
    <source>
        <dbReference type="SAM" id="Phobius"/>
    </source>
</evidence>
<dbReference type="OrthoDB" id="6478931at2759"/>
<dbReference type="Proteomes" id="UP000242188">
    <property type="component" value="Unassembled WGS sequence"/>
</dbReference>
<keyword evidence="3 6" id="KW-1133">Transmembrane helix</keyword>
<dbReference type="GO" id="GO:0016020">
    <property type="term" value="C:membrane"/>
    <property type="evidence" value="ECO:0007669"/>
    <property type="project" value="UniProtKB-SubCell"/>
</dbReference>
<dbReference type="AlphaFoldDB" id="A0A210QE16"/>
<evidence type="ECO:0000256" key="2">
    <source>
        <dbReference type="ARBA" id="ARBA00022692"/>
    </source>
</evidence>
<dbReference type="GO" id="GO:0007606">
    <property type="term" value="P:sensory perception of chemical stimulus"/>
    <property type="evidence" value="ECO:0007669"/>
    <property type="project" value="TreeGrafter"/>
</dbReference>
<name>A0A210QE16_MIZYE</name>
<evidence type="ECO:0000256" key="1">
    <source>
        <dbReference type="ARBA" id="ARBA00004141"/>
    </source>
</evidence>
<feature type="transmembrane region" description="Helical" evidence="6">
    <location>
        <begin position="285"/>
        <end position="306"/>
    </location>
</feature>
<accession>A0A210QE16</accession>
<sequence length="349" mass="40035">MTPYVTEFKSSLNNANVTCQNNTLLCDAAKPILLMMKIFGVYFYEPGRVDLPYNGEERVSKRKPKIDYVKWYCVCLTVLSGLNVVRYIPSFWVGVDFVPNLTVSRIVMISWIIQCFLNRLLLLRACWLRSHLTEYFKIFDKVMMDTCCMNIKPCSNKSRKYSIFFVIVTWLIIVLNVGASIYHVITHADPGYLVTLCNPFPGKSVAVQIFFVVFHGIELGAWVSPVTFQVALYKILSDQFSSVSNVLCKMTKDEGRNVWQKMKDIRLKHLQLCKAMDILEQDTKYLIAGNYVTNIFLICFIVYQMVASNSAISVLGYITFSTWLVMNFSIMASVAITAAQVNEEVRYRN</sequence>
<evidence type="ECO:0000256" key="3">
    <source>
        <dbReference type="ARBA" id="ARBA00022989"/>
    </source>
</evidence>
<evidence type="ECO:0000256" key="4">
    <source>
        <dbReference type="ARBA" id="ARBA00023136"/>
    </source>
</evidence>
<keyword evidence="2 6" id="KW-0812">Transmembrane</keyword>
<comment type="caution">
    <text evidence="7">The sequence shown here is derived from an EMBL/GenBank/DDBJ whole genome shotgun (WGS) entry which is preliminary data.</text>
</comment>
<dbReference type="EMBL" id="NEDP02004057">
    <property type="protein sequence ID" value="OWF46985.1"/>
    <property type="molecule type" value="Genomic_DNA"/>
</dbReference>
<dbReference type="PANTHER" id="PTHR21421">
    <property type="entry name" value="GUSTATORY RECEPTOR"/>
    <property type="match status" value="1"/>
</dbReference>
<gene>
    <name evidence="7" type="ORF">KP79_PYT10101</name>
</gene>
<evidence type="ECO:0000313" key="7">
    <source>
        <dbReference type="EMBL" id="OWF46985.1"/>
    </source>
</evidence>
<dbReference type="GO" id="GO:0038023">
    <property type="term" value="F:signaling receptor activity"/>
    <property type="evidence" value="ECO:0007669"/>
    <property type="project" value="UniProtKB-ARBA"/>
</dbReference>
<feature type="transmembrane region" description="Helical" evidence="6">
    <location>
        <begin position="108"/>
        <end position="127"/>
    </location>
</feature>
<feature type="transmembrane region" description="Helical" evidence="6">
    <location>
        <begin position="312"/>
        <end position="339"/>
    </location>
</feature>
<protein>
    <recommendedName>
        <fullName evidence="9">Gustatory receptor</fullName>
    </recommendedName>
</protein>
<keyword evidence="4 6" id="KW-0472">Membrane</keyword>
<keyword evidence="8" id="KW-1185">Reference proteome</keyword>
<proteinExistence type="predicted"/>
<keyword evidence="5" id="KW-0675">Receptor</keyword>
<comment type="subcellular location">
    <subcellularLocation>
        <location evidence="1">Membrane</location>
        <topology evidence="1">Multi-pass membrane protein</topology>
    </subcellularLocation>
</comment>
<dbReference type="PANTHER" id="PTHR21421:SF29">
    <property type="entry name" value="GUSTATORY RECEPTOR 5A FOR TREHALOSE-RELATED"/>
    <property type="match status" value="1"/>
</dbReference>
<feature type="transmembrane region" description="Helical" evidence="6">
    <location>
        <begin position="68"/>
        <end position="88"/>
    </location>
</feature>
<dbReference type="GO" id="GO:0051606">
    <property type="term" value="P:detection of stimulus"/>
    <property type="evidence" value="ECO:0007669"/>
    <property type="project" value="UniProtKB-ARBA"/>
</dbReference>
<evidence type="ECO:0008006" key="9">
    <source>
        <dbReference type="Google" id="ProtNLM"/>
    </source>
</evidence>
<reference evidence="7 8" key="1">
    <citation type="journal article" date="2017" name="Nat. Ecol. Evol.">
        <title>Scallop genome provides insights into evolution of bilaterian karyotype and development.</title>
        <authorList>
            <person name="Wang S."/>
            <person name="Zhang J."/>
            <person name="Jiao W."/>
            <person name="Li J."/>
            <person name="Xun X."/>
            <person name="Sun Y."/>
            <person name="Guo X."/>
            <person name="Huan P."/>
            <person name="Dong B."/>
            <person name="Zhang L."/>
            <person name="Hu X."/>
            <person name="Sun X."/>
            <person name="Wang J."/>
            <person name="Zhao C."/>
            <person name="Wang Y."/>
            <person name="Wang D."/>
            <person name="Huang X."/>
            <person name="Wang R."/>
            <person name="Lv J."/>
            <person name="Li Y."/>
            <person name="Zhang Z."/>
            <person name="Liu B."/>
            <person name="Lu W."/>
            <person name="Hui Y."/>
            <person name="Liang J."/>
            <person name="Zhou Z."/>
            <person name="Hou R."/>
            <person name="Li X."/>
            <person name="Liu Y."/>
            <person name="Li H."/>
            <person name="Ning X."/>
            <person name="Lin Y."/>
            <person name="Zhao L."/>
            <person name="Xing Q."/>
            <person name="Dou J."/>
            <person name="Li Y."/>
            <person name="Mao J."/>
            <person name="Guo H."/>
            <person name="Dou H."/>
            <person name="Li T."/>
            <person name="Mu C."/>
            <person name="Jiang W."/>
            <person name="Fu Q."/>
            <person name="Fu X."/>
            <person name="Miao Y."/>
            <person name="Liu J."/>
            <person name="Yu Q."/>
            <person name="Li R."/>
            <person name="Liao H."/>
            <person name="Li X."/>
            <person name="Kong Y."/>
            <person name="Jiang Z."/>
            <person name="Chourrout D."/>
            <person name="Li R."/>
            <person name="Bao Z."/>
        </authorList>
    </citation>
    <scope>NUCLEOTIDE SEQUENCE [LARGE SCALE GENOMIC DNA]</scope>
    <source>
        <strain evidence="7 8">PY_sf001</strain>
    </source>
</reference>
<feature type="transmembrane region" description="Helical" evidence="6">
    <location>
        <begin position="161"/>
        <end position="185"/>
    </location>
</feature>
<evidence type="ECO:0000256" key="5">
    <source>
        <dbReference type="ARBA" id="ARBA00023170"/>
    </source>
</evidence>